<dbReference type="Proteomes" id="UP000637578">
    <property type="component" value="Unassembled WGS sequence"/>
</dbReference>
<keyword evidence="3" id="KW-1185">Reference proteome</keyword>
<dbReference type="PANTHER" id="PTHR43135">
    <property type="entry name" value="ALPHA-D-RIBOSE 1-METHYLPHOSPHONATE 5-TRIPHOSPHATE DIPHOSPHATASE"/>
    <property type="match status" value="1"/>
</dbReference>
<feature type="domain" description="Amidohydrolase-related" evidence="1">
    <location>
        <begin position="57"/>
        <end position="391"/>
    </location>
</feature>
<dbReference type="InterPro" id="IPR051781">
    <property type="entry name" value="Metallo-dep_Hydrolase"/>
</dbReference>
<accession>A0A8J3CKC6</accession>
<dbReference type="SUPFAM" id="SSF51338">
    <property type="entry name" value="Composite domain of metallo-dependent hydrolases"/>
    <property type="match status" value="2"/>
</dbReference>
<name>A0A8J3CKC6_9PSEU</name>
<reference evidence="2" key="2">
    <citation type="submission" date="2020-09" db="EMBL/GenBank/DDBJ databases">
        <authorList>
            <person name="Sun Q."/>
            <person name="Zhou Y."/>
        </authorList>
    </citation>
    <scope>NUCLEOTIDE SEQUENCE</scope>
    <source>
        <strain evidence="2">CGMCC 4.5737</strain>
    </source>
</reference>
<dbReference type="EMBL" id="BMMK01000051">
    <property type="protein sequence ID" value="GGM81259.1"/>
    <property type="molecule type" value="Genomic_DNA"/>
</dbReference>
<organism evidence="2 3">
    <name type="scientific">Longimycelium tulufanense</name>
    <dbReference type="NCBI Taxonomy" id="907463"/>
    <lineage>
        <taxon>Bacteria</taxon>
        <taxon>Bacillati</taxon>
        <taxon>Actinomycetota</taxon>
        <taxon>Actinomycetes</taxon>
        <taxon>Pseudonocardiales</taxon>
        <taxon>Pseudonocardiaceae</taxon>
        <taxon>Longimycelium</taxon>
    </lineage>
</organism>
<dbReference type="InterPro" id="IPR032466">
    <property type="entry name" value="Metal_Hydrolase"/>
</dbReference>
<dbReference type="Gene3D" id="3.20.20.140">
    <property type="entry name" value="Metal-dependent hydrolases"/>
    <property type="match status" value="1"/>
</dbReference>
<evidence type="ECO:0000313" key="2">
    <source>
        <dbReference type="EMBL" id="GGM81259.1"/>
    </source>
</evidence>
<evidence type="ECO:0000313" key="3">
    <source>
        <dbReference type="Proteomes" id="UP000637578"/>
    </source>
</evidence>
<dbReference type="InterPro" id="IPR006680">
    <property type="entry name" value="Amidohydro-rel"/>
</dbReference>
<evidence type="ECO:0000259" key="1">
    <source>
        <dbReference type="Pfam" id="PF01979"/>
    </source>
</evidence>
<dbReference type="AlphaFoldDB" id="A0A8J3CKC6"/>
<dbReference type="Gene3D" id="2.30.40.10">
    <property type="entry name" value="Urease, subunit C, domain 1"/>
    <property type="match status" value="1"/>
</dbReference>
<dbReference type="PANTHER" id="PTHR43135:SF3">
    <property type="entry name" value="ALPHA-D-RIBOSE 1-METHYLPHOSPHONATE 5-TRIPHOSPHATE DIPHOSPHATASE"/>
    <property type="match status" value="1"/>
</dbReference>
<dbReference type="InterPro" id="IPR011059">
    <property type="entry name" value="Metal-dep_hydrolase_composite"/>
</dbReference>
<dbReference type="GO" id="GO:0016810">
    <property type="term" value="F:hydrolase activity, acting on carbon-nitrogen (but not peptide) bonds"/>
    <property type="evidence" value="ECO:0007669"/>
    <property type="project" value="InterPro"/>
</dbReference>
<comment type="caution">
    <text evidence="2">The sequence shown here is derived from an EMBL/GenBank/DDBJ whole genome shotgun (WGS) entry which is preliminary data.</text>
</comment>
<dbReference type="SUPFAM" id="SSF51556">
    <property type="entry name" value="Metallo-dependent hydrolases"/>
    <property type="match status" value="1"/>
</dbReference>
<dbReference type="Pfam" id="PF01979">
    <property type="entry name" value="Amidohydro_1"/>
    <property type="match status" value="1"/>
</dbReference>
<gene>
    <name evidence="2" type="ORF">GCM10012275_59880</name>
</gene>
<sequence length="400" mass="42315">MQQLLTAQQLLIGPHGESISPGAVLIDGDVITAVGSVREIERQTSSSVHRLDYPQGTILPGLINCHVHLAFDASRDPVAALLESSDTDLIRGMSARARQHLAAGVTTVRDLGDRNGLITQLRDAINRGDITGPRILAACAPLTPPGGHCFFLGGEVSGDKEIRERIHHTAELGADVIKVMGNGGQMTPDGPGMTDSQFSPGELRLIVRKAHAVGLPVAIHAYTVETIAAAVDAGVDTIEHCTFLGPDGMPDLRDTVAETMAARQIAASPALPSGWRRMWDMLGPERSQAIADRLRWLMNRRVPVLFGSDAGVPISQHGDPVSTLELYEHIGVPVPGILELATTASAHYLGLSDKTGALRPGLAADLIVVDGNPLQDLQTLRSPKLVLSSGRAAVDISDLG</sequence>
<dbReference type="RefSeq" id="WP_189061784.1">
    <property type="nucleotide sequence ID" value="NZ_BMMK01000051.1"/>
</dbReference>
<reference evidence="2" key="1">
    <citation type="journal article" date="2014" name="Int. J. Syst. Evol. Microbiol.">
        <title>Complete genome sequence of Corynebacterium casei LMG S-19264T (=DSM 44701T), isolated from a smear-ripened cheese.</title>
        <authorList>
            <consortium name="US DOE Joint Genome Institute (JGI-PGF)"/>
            <person name="Walter F."/>
            <person name="Albersmeier A."/>
            <person name="Kalinowski J."/>
            <person name="Ruckert C."/>
        </authorList>
    </citation>
    <scope>NUCLEOTIDE SEQUENCE</scope>
    <source>
        <strain evidence="2">CGMCC 4.5737</strain>
    </source>
</reference>
<protein>
    <submittedName>
        <fullName evidence="2">Amidohydrolase</fullName>
    </submittedName>
</protein>
<proteinExistence type="predicted"/>